<keyword evidence="1" id="KW-0694">RNA-binding</keyword>
<keyword evidence="5" id="KW-1185">Reference proteome</keyword>
<dbReference type="PANTHER" id="PTHR13389">
    <property type="entry name" value="PUMILIO HOMOLOG 3"/>
    <property type="match status" value="1"/>
</dbReference>
<dbReference type="HOGENOM" id="CLU_013994_2_0_1"/>
<name>A0A0C3Q106_9AGAM</name>
<dbReference type="InterPro" id="IPR012959">
    <property type="entry name" value="CPL_dom"/>
</dbReference>
<evidence type="ECO:0000259" key="3">
    <source>
        <dbReference type="Pfam" id="PF08144"/>
    </source>
</evidence>
<reference evidence="5" key="2">
    <citation type="submission" date="2015-01" db="EMBL/GenBank/DDBJ databases">
        <title>Evolutionary Origins and Diversification of the Mycorrhizal Mutualists.</title>
        <authorList>
            <consortium name="DOE Joint Genome Institute"/>
            <consortium name="Mycorrhizal Genomics Consortium"/>
            <person name="Kohler A."/>
            <person name="Kuo A."/>
            <person name="Nagy L.G."/>
            <person name="Floudas D."/>
            <person name="Copeland A."/>
            <person name="Barry K.W."/>
            <person name="Cichocki N."/>
            <person name="Veneault-Fourrey C."/>
            <person name="LaButti K."/>
            <person name="Lindquist E.A."/>
            <person name="Lipzen A."/>
            <person name="Lundell T."/>
            <person name="Morin E."/>
            <person name="Murat C."/>
            <person name="Riley R."/>
            <person name="Ohm R."/>
            <person name="Sun H."/>
            <person name="Tunlid A."/>
            <person name="Henrissat B."/>
            <person name="Grigoriev I.V."/>
            <person name="Hibbett D.S."/>
            <person name="Martin F."/>
        </authorList>
    </citation>
    <scope>NUCLEOTIDE SEQUENCE [LARGE SCALE GENOMIC DNA]</scope>
    <source>
        <strain evidence="5">MUT 4182</strain>
    </source>
</reference>
<dbReference type="GO" id="GO:0005730">
    <property type="term" value="C:nucleolus"/>
    <property type="evidence" value="ECO:0007669"/>
    <property type="project" value="TreeGrafter"/>
</dbReference>
<dbReference type="InterPro" id="IPR040059">
    <property type="entry name" value="PUM3"/>
</dbReference>
<dbReference type="Gene3D" id="1.25.10.10">
    <property type="entry name" value="Leucine-rich Repeat Variant"/>
    <property type="match status" value="1"/>
</dbReference>
<dbReference type="GO" id="GO:0003729">
    <property type="term" value="F:mRNA binding"/>
    <property type="evidence" value="ECO:0007669"/>
    <property type="project" value="TreeGrafter"/>
</dbReference>
<feature type="compositionally biased region" description="Acidic residues" evidence="2">
    <location>
        <begin position="47"/>
        <end position="82"/>
    </location>
</feature>
<dbReference type="STRING" id="1051891.A0A0C3Q106"/>
<feature type="region of interest" description="Disordered" evidence="2">
    <location>
        <begin position="1"/>
        <end position="99"/>
    </location>
</feature>
<sequence>MGHKRPAAGTTTTQPPRKKSRGESRSKAEARRAPITAKAPLKNGRDTDEDEGDEFDEMSEAGDDSSDDDDDADEEDDMEVDGAESKPKKKKKVTPRTGVRTKSLDSRFLRERSGIVRYSQKLKVEGLKAVMENADEARKGRIMSALKNSVTRIFDNPDKGAVGHPAVHRALWEYLQEVSRLPTPEEQTKARIEMFENCQELLAEMAHTKDGSRAVREFVAWGSAKDHLEKMCLDDQAQLVLFTCLDTVDDTKTLVSSIVNDVVSLAPKLVFPSSTADPSATDVASGRRSLIYLLLPRDPRYFTPALIRTIAETDEIIAQTSKKDAEPRKKEILAGAREGLLKFVTSEAEKLVRDPAGTLVATNVVLHADGDKTAATKALLRPLVDSPFPPPPSSSEPHSIDLVHSSRLYKTLLQGGRFSRESNSVIPVPSYSAINFARSMVNNVGKENLLTMATDGEGAFVLTELLERFIKDGTDEKKELKAWVGSKMAKKRIEGSGAKGKDALLSKTISKSTSPDFMRHLSLD</sequence>
<dbReference type="PANTHER" id="PTHR13389:SF0">
    <property type="entry name" value="PUMILIO HOMOLOG 3"/>
    <property type="match status" value="1"/>
</dbReference>
<dbReference type="EMBL" id="KN823129">
    <property type="protein sequence ID" value="KIO21755.1"/>
    <property type="molecule type" value="Genomic_DNA"/>
</dbReference>
<dbReference type="OrthoDB" id="497380at2759"/>
<protein>
    <recommendedName>
        <fullName evidence="3">CPL domain-containing protein</fullName>
    </recommendedName>
</protein>
<reference evidence="4 5" key="1">
    <citation type="submission" date="2014-04" db="EMBL/GenBank/DDBJ databases">
        <authorList>
            <consortium name="DOE Joint Genome Institute"/>
            <person name="Kuo A."/>
            <person name="Girlanda M."/>
            <person name="Perotto S."/>
            <person name="Kohler A."/>
            <person name="Nagy L.G."/>
            <person name="Floudas D."/>
            <person name="Copeland A."/>
            <person name="Barry K.W."/>
            <person name="Cichocki N."/>
            <person name="Veneault-Fourrey C."/>
            <person name="LaButti K."/>
            <person name="Lindquist E.A."/>
            <person name="Lipzen A."/>
            <person name="Lundell T."/>
            <person name="Morin E."/>
            <person name="Murat C."/>
            <person name="Sun H."/>
            <person name="Tunlid A."/>
            <person name="Henrissat B."/>
            <person name="Grigoriev I.V."/>
            <person name="Hibbett D.S."/>
            <person name="Martin F."/>
            <person name="Nordberg H.P."/>
            <person name="Cantor M.N."/>
            <person name="Hua S.X."/>
        </authorList>
    </citation>
    <scope>NUCLEOTIDE SEQUENCE [LARGE SCALE GENOMIC DNA]</scope>
    <source>
        <strain evidence="4 5">MUT 4182</strain>
    </source>
</reference>
<dbReference type="Proteomes" id="UP000054248">
    <property type="component" value="Unassembled WGS sequence"/>
</dbReference>
<dbReference type="GO" id="GO:0006417">
    <property type="term" value="P:regulation of translation"/>
    <property type="evidence" value="ECO:0007669"/>
    <property type="project" value="TreeGrafter"/>
</dbReference>
<evidence type="ECO:0000313" key="4">
    <source>
        <dbReference type="EMBL" id="KIO21755.1"/>
    </source>
</evidence>
<evidence type="ECO:0000256" key="1">
    <source>
        <dbReference type="ARBA" id="ARBA00022884"/>
    </source>
</evidence>
<proteinExistence type="predicted"/>
<feature type="compositionally biased region" description="Basic and acidic residues" evidence="2">
    <location>
        <begin position="21"/>
        <end position="32"/>
    </location>
</feature>
<dbReference type="Pfam" id="PF08144">
    <property type="entry name" value="CPL"/>
    <property type="match status" value="1"/>
</dbReference>
<dbReference type="InterPro" id="IPR016024">
    <property type="entry name" value="ARM-type_fold"/>
</dbReference>
<evidence type="ECO:0000256" key="2">
    <source>
        <dbReference type="SAM" id="MobiDB-lite"/>
    </source>
</evidence>
<evidence type="ECO:0000313" key="5">
    <source>
        <dbReference type="Proteomes" id="UP000054248"/>
    </source>
</evidence>
<organism evidence="4 5">
    <name type="scientific">Tulasnella calospora MUT 4182</name>
    <dbReference type="NCBI Taxonomy" id="1051891"/>
    <lineage>
        <taxon>Eukaryota</taxon>
        <taxon>Fungi</taxon>
        <taxon>Dikarya</taxon>
        <taxon>Basidiomycota</taxon>
        <taxon>Agaricomycotina</taxon>
        <taxon>Agaricomycetes</taxon>
        <taxon>Cantharellales</taxon>
        <taxon>Tulasnellaceae</taxon>
        <taxon>Tulasnella</taxon>
    </lineage>
</organism>
<dbReference type="SUPFAM" id="SSF48371">
    <property type="entry name" value="ARM repeat"/>
    <property type="match status" value="1"/>
</dbReference>
<gene>
    <name evidence="4" type="ORF">M407DRAFT_28681</name>
</gene>
<dbReference type="InterPro" id="IPR011989">
    <property type="entry name" value="ARM-like"/>
</dbReference>
<feature type="domain" description="CPL" evidence="3">
    <location>
        <begin position="285"/>
        <end position="421"/>
    </location>
</feature>
<dbReference type="AlphaFoldDB" id="A0A0C3Q106"/>
<accession>A0A0C3Q106</accession>